<keyword evidence="1" id="KW-1133">Transmembrane helix</keyword>
<reference evidence="2" key="1">
    <citation type="submission" date="2015-03" db="EMBL/GenBank/DDBJ databases">
        <title>Wuchereria bancrofti Genome Sequencing Papua New Guinea Strain.</title>
        <authorList>
            <person name="Small S.T."/>
            <person name="Serre D."/>
            <person name="Zimmerman P.A."/>
        </authorList>
    </citation>
    <scope>NUCLEOTIDE SEQUENCE [LARGE SCALE GENOMIC DNA]</scope>
    <source>
        <strain evidence="2">pt0022</strain>
    </source>
</reference>
<dbReference type="AlphaFoldDB" id="A0AAF5PG42"/>
<sequence>MKNFTRIVQYYLCMRNKKIDFTLLFRFYATKSKMSNLQVKYILHDKTGIDTMLNHVRILPILTHHIPVKPSEFWYNCNIDRNVPILYPIIRNSNVILTSDNAFMIPQDAYIILNLLRLMYPLLAPILIYATSAKIWFNVQRCIFCGRTGAILKKQLLITPPNDQQINNVKSIMIASICLI</sequence>
<protein>
    <submittedName>
        <fullName evidence="3">Uncharacterized protein</fullName>
    </submittedName>
</protein>
<evidence type="ECO:0000313" key="3">
    <source>
        <dbReference type="WBParaSite" id="mrna-Wban_00039"/>
    </source>
</evidence>
<proteinExistence type="predicted"/>
<evidence type="ECO:0000256" key="1">
    <source>
        <dbReference type="SAM" id="Phobius"/>
    </source>
</evidence>
<name>A0AAF5PG42_WUCBA</name>
<feature type="transmembrane region" description="Helical" evidence="1">
    <location>
        <begin position="118"/>
        <end position="137"/>
    </location>
</feature>
<organism evidence="2 3">
    <name type="scientific">Wuchereria bancrofti</name>
    <dbReference type="NCBI Taxonomy" id="6293"/>
    <lineage>
        <taxon>Eukaryota</taxon>
        <taxon>Metazoa</taxon>
        <taxon>Ecdysozoa</taxon>
        <taxon>Nematoda</taxon>
        <taxon>Chromadorea</taxon>
        <taxon>Rhabditida</taxon>
        <taxon>Spirurina</taxon>
        <taxon>Spiruromorpha</taxon>
        <taxon>Filarioidea</taxon>
        <taxon>Onchocercidae</taxon>
        <taxon>Wuchereria</taxon>
    </lineage>
</organism>
<keyword evidence="1" id="KW-0812">Transmembrane</keyword>
<reference evidence="3" key="3">
    <citation type="submission" date="2024-02" db="UniProtKB">
        <authorList>
            <consortium name="WormBaseParasite"/>
        </authorList>
    </citation>
    <scope>IDENTIFICATION</scope>
    <source>
        <strain evidence="3">pt0022</strain>
    </source>
</reference>
<dbReference type="WBParaSite" id="mrna-Wban_00039">
    <property type="protein sequence ID" value="mrna-Wban_00039"/>
    <property type="gene ID" value="Wban_00039"/>
</dbReference>
<keyword evidence="1" id="KW-0472">Membrane</keyword>
<dbReference type="Proteomes" id="UP000093561">
    <property type="component" value="Unassembled WGS sequence"/>
</dbReference>
<reference evidence="2" key="2">
    <citation type="journal article" date="2016" name="Mol. Ecol.">
        <title>Population genomics of the filarial nematode parasite Wuchereria bancrofti from mosquitoes.</title>
        <authorList>
            <person name="Small S.T."/>
            <person name="Reimer L.J."/>
            <person name="Tisch D.J."/>
            <person name="King C.L."/>
            <person name="Christensen B.M."/>
            <person name="Siba P.M."/>
            <person name="Kazura J.W."/>
            <person name="Serre D."/>
            <person name="Zimmerman P.A."/>
        </authorList>
    </citation>
    <scope>NUCLEOTIDE SEQUENCE</scope>
    <source>
        <strain evidence="2">pt0022</strain>
    </source>
</reference>
<accession>A0AAF5PG42</accession>
<evidence type="ECO:0000313" key="2">
    <source>
        <dbReference type="Proteomes" id="UP000093561"/>
    </source>
</evidence>